<dbReference type="Proteomes" id="UP000292702">
    <property type="component" value="Unassembled WGS sequence"/>
</dbReference>
<evidence type="ECO:0000313" key="3">
    <source>
        <dbReference type="Proteomes" id="UP000292702"/>
    </source>
</evidence>
<proteinExistence type="predicted"/>
<feature type="compositionally biased region" description="Low complexity" evidence="1">
    <location>
        <begin position="674"/>
        <end position="685"/>
    </location>
</feature>
<reference evidence="2 3" key="1">
    <citation type="submission" date="2018-11" db="EMBL/GenBank/DDBJ databases">
        <title>Genome assembly of Steccherinum ochraceum LE-BIN_3174, the white-rot fungus of the Steccherinaceae family (The Residual Polyporoid clade, Polyporales, Basidiomycota).</title>
        <authorList>
            <person name="Fedorova T.V."/>
            <person name="Glazunova O.A."/>
            <person name="Landesman E.O."/>
            <person name="Moiseenko K.V."/>
            <person name="Psurtseva N.V."/>
            <person name="Savinova O.S."/>
            <person name="Shakhova N.V."/>
            <person name="Tyazhelova T.V."/>
            <person name="Vasina D.V."/>
        </authorList>
    </citation>
    <scope>NUCLEOTIDE SEQUENCE [LARGE SCALE GENOMIC DNA]</scope>
    <source>
        <strain evidence="2 3">LE-BIN_3174</strain>
    </source>
</reference>
<feature type="region of interest" description="Disordered" evidence="1">
    <location>
        <begin position="420"/>
        <end position="549"/>
    </location>
</feature>
<sequence length="788" mass="86601">MNFDPAFGPYLPTPPCTIADASVYIVPQTNCTKCSLPMGPFRAYKASTPGKQHERGKIVQTCSSGNSCFWTKTHTQPIYFDDAVLFANHLNALYSGTGGKQLDTNYLLKVPLEIAPPPTEPGYVPCSNDSCVNRNGTRTRGSRNCIGHFCLSCCKAQRDSALSRGVERERCSTHHQEAVRSNAPPWPLSQLTETRNTLDSYPPSTGPRPIIPTIVTTMNSIPSQQSSNRSQTQLERQPNRSQPEFSQADGRPAMLPNNLPAQSQPSEPTASQRAPSRRRAAPLSQPISDDWLNAYRAAQQEKKAQVDIKQLRQEAERQERSMCELVIWRQSNESPIVLKHSAPAFPFLYLSNVPLLINKEIGLGLSTDSIIDIWTGDYWNVYTVSQPIKISSGQRVLIRVHPSLLNRLRENDCLDLARYRSDNSPSLDSDALKSKKRARGESSVDTVPHNTARPPNAKRSKLSNPLTTGTPATGGTLSDTVDLTLSDDENGSQFSRGRTQIISPSPSQPRTSSHARPPSSVPAAPQHSTRLSMPAPQSTQLDELESSEDHHAWPASLSYSVVRDGMAEMQTKINAGRGKLSQRHAFPQVFPGHAFARSTVLRVKNSLAKLAEYGGADPTSYEGKVYSFFKKRYFSGKWGPCYSALQAHLKKNLTLEELGLLGNTVSDSVESDSSRSSTPTPNSVSASRDCAVESPLLSPVLKDVQLQAHGPPPSRTASGLSTASDILPGADEDDSQWALPLSPSPAPFVLEPFDIYREAGYDPNAQYCNFCDFVFPFLLKRSQRVRSR</sequence>
<feature type="region of interest" description="Disordered" evidence="1">
    <location>
        <begin position="707"/>
        <end position="726"/>
    </location>
</feature>
<keyword evidence="3" id="KW-1185">Reference proteome</keyword>
<evidence type="ECO:0000256" key="1">
    <source>
        <dbReference type="SAM" id="MobiDB-lite"/>
    </source>
</evidence>
<feature type="region of interest" description="Disordered" evidence="1">
    <location>
        <begin position="221"/>
        <end position="285"/>
    </location>
</feature>
<protein>
    <submittedName>
        <fullName evidence="2">Uncharacterized protein</fullName>
    </submittedName>
</protein>
<evidence type="ECO:0000313" key="2">
    <source>
        <dbReference type="EMBL" id="TCD71045.1"/>
    </source>
</evidence>
<accession>A0A4R0RW61</accession>
<feature type="compositionally biased region" description="Polar residues" evidence="1">
    <location>
        <begin position="491"/>
        <end position="514"/>
    </location>
</feature>
<name>A0A4R0RW61_9APHY</name>
<organism evidence="2 3">
    <name type="scientific">Steccherinum ochraceum</name>
    <dbReference type="NCBI Taxonomy" id="92696"/>
    <lineage>
        <taxon>Eukaryota</taxon>
        <taxon>Fungi</taxon>
        <taxon>Dikarya</taxon>
        <taxon>Basidiomycota</taxon>
        <taxon>Agaricomycotina</taxon>
        <taxon>Agaricomycetes</taxon>
        <taxon>Polyporales</taxon>
        <taxon>Steccherinaceae</taxon>
        <taxon>Steccherinum</taxon>
    </lineage>
</organism>
<feature type="compositionally biased region" description="Polar residues" evidence="1">
    <location>
        <begin position="221"/>
        <end position="245"/>
    </location>
</feature>
<comment type="caution">
    <text evidence="2">The sequence shown here is derived from an EMBL/GenBank/DDBJ whole genome shotgun (WGS) entry which is preliminary data.</text>
</comment>
<feature type="compositionally biased region" description="Polar residues" evidence="1">
    <location>
        <begin position="715"/>
        <end position="724"/>
    </location>
</feature>
<feature type="compositionally biased region" description="Polar residues" evidence="1">
    <location>
        <begin position="526"/>
        <end position="541"/>
    </location>
</feature>
<feature type="compositionally biased region" description="Low complexity" evidence="1">
    <location>
        <begin position="465"/>
        <end position="484"/>
    </location>
</feature>
<feature type="region of interest" description="Disordered" evidence="1">
    <location>
        <begin position="666"/>
        <end position="688"/>
    </location>
</feature>
<dbReference type="EMBL" id="RWJN01000011">
    <property type="protein sequence ID" value="TCD71045.1"/>
    <property type="molecule type" value="Genomic_DNA"/>
</dbReference>
<gene>
    <name evidence="2" type="ORF">EIP91_000544</name>
</gene>
<dbReference type="AlphaFoldDB" id="A0A4R0RW61"/>